<evidence type="ECO:0000313" key="2">
    <source>
        <dbReference type="EMBL" id="MFC7204352.1"/>
    </source>
</evidence>
<accession>A0ABD5ZGI2</accession>
<organism evidence="2 3">
    <name type="scientific">Haloferax namakaokahaiae</name>
    <dbReference type="NCBI Taxonomy" id="1748331"/>
    <lineage>
        <taxon>Archaea</taxon>
        <taxon>Methanobacteriati</taxon>
        <taxon>Methanobacteriota</taxon>
        <taxon>Stenosarchaea group</taxon>
        <taxon>Halobacteria</taxon>
        <taxon>Halobacteriales</taxon>
        <taxon>Haloferacaceae</taxon>
        <taxon>Haloferax</taxon>
    </lineage>
</organism>
<evidence type="ECO:0000259" key="1">
    <source>
        <dbReference type="SMART" id="SM00849"/>
    </source>
</evidence>
<dbReference type="PANTHER" id="PTHR23131:SF0">
    <property type="entry name" value="ENDORIBONUCLEASE LACTB2"/>
    <property type="match status" value="1"/>
</dbReference>
<sequence>MNVTRVSVPVETRAPTGATNAYLVSDDGETLLLDPAARTTDLDSLVEDRGADHIAVTHTHPDHVGAVADYARDTGATIWCRRGREAMFEAATGVSADHTFVEGTTIPVGSGIEVLDTPGHARDHVTFVAGDEYVTGDLAMAEGSVVVGAPAGDMRAYLVSLRRLYARNPRRMHPGHGPVIEDSRDVLARLIDHRRAREKKVEAAIRDGARTPDEVTDAAYDKDVSAVYDLARATVVAHIEKLAAERRVRWDPKTQSVEPLER</sequence>
<dbReference type="SUPFAM" id="SSF56281">
    <property type="entry name" value="Metallo-hydrolase/oxidoreductase"/>
    <property type="match status" value="1"/>
</dbReference>
<dbReference type="SMART" id="SM00849">
    <property type="entry name" value="Lactamase_B"/>
    <property type="match status" value="1"/>
</dbReference>
<reference evidence="2 3" key="1">
    <citation type="journal article" date="2019" name="Int. J. Syst. Evol. Microbiol.">
        <title>The Global Catalogue of Microorganisms (GCM) 10K type strain sequencing project: providing services to taxonomists for standard genome sequencing and annotation.</title>
        <authorList>
            <consortium name="The Broad Institute Genomics Platform"/>
            <consortium name="The Broad Institute Genome Sequencing Center for Infectious Disease"/>
            <person name="Wu L."/>
            <person name="Ma J."/>
        </authorList>
    </citation>
    <scope>NUCLEOTIDE SEQUENCE [LARGE SCALE GENOMIC DNA]</scope>
    <source>
        <strain evidence="2 3">DSM 29988</strain>
    </source>
</reference>
<dbReference type="Gene3D" id="3.60.15.10">
    <property type="entry name" value="Ribonuclease Z/Hydroxyacylglutathione hydrolase-like"/>
    <property type="match status" value="1"/>
</dbReference>
<dbReference type="InterPro" id="IPR001279">
    <property type="entry name" value="Metallo-B-lactamas"/>
</dbReference>
<dbReference type="InterPro" id="IPR036388">
    <property type="entry name" value="WH-like_DNA-bd_sf"/>
</dbReference>
<comment type="caution">
    <text evidence="2">The sequence shown here is derived from an EMBL/GenBank/DDBJ whole genome shotgun (WGS) entry which is preliminary data.</text>
</comment>
<dbReference type="AlphaFoldDB" id="A0ABD5ZGI2"/>
<gene>
    <name evidence="2" type="ORF">ACFQJC_12565</name>
</gene>
<dbReference type="EMBL" id="JBHTAA010000005">
    <property type="protein sequence ID" value="MFC7204352.1"/>
    <property type="molecule type" value="Genomic_DNA"/>
</dbReference>
<proteinExistence type="predicted"/>
<feature type="domain" description="Metallo-beta-lactamase" evidence="1">
    <location>
        <begin position="18"/>
        <end position="176"/>
    </location>
</feature>
<dbReference type="Pfam" id="PF00753">
    <property type="entry name" value="Lactamase_B"/>
    <property type="match status" value="1"/>
</dbReference>
<dbReference type="Gene3D" id="1.10.10.10">
    <property type="entry name" value="Winged helix-like DNA-binding domain superfamily/Winged helix DNA-binding domain"/>
    <property type="match status" value="1"/>
</dbReference>
<protein>
    <submittedName>
        <fullName evidence="2">MBL fold metallo-hydrolase</fullName>
    </submittedName>
</protein>
<keyword evidence="3" id="KW-1185">Reference proteome</keyword>
<dbReference type="InterPro" id="IPR050662">
    <property type="entry name" value="Sec-metab_biosynth-thioest"/>
</dbReference>
<name>A0ABD5ZGI2_9EURY</name>
<dbReference type="RefSeq" id="WP_390223978.1">
    <property type="nucleotide sequence ID" value="NZ_JBHTAA010000005.1"/>
</dbReference>
<evidence type="ECO:0000313" key="3">
    <source>
        <dbReference type="Proteomes" id="UP001596481"/>
    </source>
</evidence>
<dbReference type="InterPro" id="IPR036866">
    <property type="entry name" value="RibonucZ/Hydroxyglut_hydro"/>
</dbReference>
<dbReference type="PANTHER" id="PTHR23131">
    <property type="entry name" value="ENDORIBONUCLEASE LACTB2"/>
    <property type="match status" value="1"/>
</dbReference>
<dbReference type="Proteomes" id="UP001596481">
    <property type="component" value="Unassembled WGS sequence"/>
</dbReference>